<organism evidence="4 5">
    <name type="scientific">Athelia psychrophila</name>
    <dbReference type="NCBI Taxonomy" id="1759441"/>
    <lineage>
        <taxon>Eukaryota</taxon>
        <taxon>Fungi</taxon>
        <taxon>Dikarya</taxon>
        <taxon>Basidiomycota</taxon>
        <taxon>Agaricomycotina</taxon>
        <taxon>Agaricomycetes</taxon>
        <taxon>Agaricomycetidae</taxon>
        <taxon>Atheliales</taxon>
        <taxon>Atheliaceae</taxon>
        <taxon>Athelia</taxon>
    </lineage>
</organism>
<evidence type="ECO:0000313" key="5">
    <source>
        <dbReference type="Proteomes" id="UP000076532"/>
    </source>
</evidence>
<keyword evidence="1" id="KW-0808">Transferase</keyword>
<evidence type="ECO:0000256" key="1">
    <source>
        <dbReference type="ARBA" id="ARBA00022679"/>
    </source>
</evidence>
<keyword evidence="2" id="KW-1133">Transmembrane helix</keyword>
<feature type="transmembrane region" description="Helical" evidence="2">
    <location>
        <begin position="38"/>
        <end position="58"/>
    </location>
</feature>
<dbReference type="Gene3D" id="3.40.630.30">
    <property type="match status" value="1"/>
</dbReference>
<dbReference type="Proteomes" id="UP000076532">
    <property type="component" value="Unassembled WGS sequence"/>
</dbReference>
<feature type="transmembrane region" description="Helical" evidence="2">
    <location>
        <begin position="70"/>
        <end position="91"/>
    </location>
</feature>
<evidence type="ECO:0000313" key="4">
    <source>
        <dbReference type="EMBL" id="KZP31278.1"/>
    </source>
</evidence>
<keyword evidence="2" id="KW-0812">Transmembrane</keyword>
<dbReference type="PANTHER" id="PTHR13947">
    <property type="entry name" value="GNAT FAMILY N-ACETYLTRANSFERASE"/>
    <property type="match status" value="1"/>
</dbReference>
<dbReference type="AlphaFoldDB" id="A0A166U3G8"/>
<dbReference type="PROSITE" id="PS51186">
    <property type="entry name" value="GNAT"/>
    <property type="match status" value="1"/>
</dbReference>
<keyword evidence="2" id="KW-0472">Membrane</keyword>
<dbReference type="PANTHER" id="PTHR13947:SF37">
    <property type="entry name" value="LD18367P"/>
    <property type="match status" value="1"/>
</dbReference>
<feature type="domain" description="N-acetyltransferase" evidence="3">
    <location>
        <begin position="83"/>
        <end position="248"/>
    </location>
</feature>
<accession>A0A166U3G8</accession>
<dbReference type="InterPro" id="IPR050769">
    <property type="entry name" value="NAT_camello-type"/>
</dbReference>
<protein>
    <recommendedName>
        <fullName evidence="3">N-acetyltransferase domain-containing protein</fullName>
    </recommendedName>
</protein>
<name>A0A166U3G8_9AGAM</name>
<dbReference type="OrthoDB" id="2564232at2759"/>
<dbReference type="InterPro" id="IPR000182">
    <property type="entry name" value="GNAT_dom"/>
</dbReference>
<dbReference type="Pfam" id="PF00583">
    <property type="entry name" value="Acetyltransf_1"/>
    <property type="match status" value="1"/>
</dbReference>
<keyword evidence="5" id="KW-1185">Reference proteome</keyword>
<dbReference type="InterPro" id="IPR016181">
    <property type="entry name" value="Acyl_CoA_acyltransferase"/>
</dbReference>
<evidence type="ECO:0000259" key="3">
    <source>
        <dbReference type="PROSITE" id="PS51186"/>
    </source>
</evidence>
<dbReference type="EMBL" id="KV417490">
    <property type="protein sequence ID" value="KZP31278.1"/>
    <property type="molecule type" value="Genomic_DNA"/>
</dbReference>
<sequence>MVEPTARIRLYESRDDKQVRFAISKANLACLAVANQNAYVHPMALSVWIGLSCILVQYMQWWPRPEVNGALAYLSPIPCFASMAVPCMFLIDWINRPYFEKLTQDALTREDLRDIASYYAQCPESGFWILEYGSIFVGLLALDASTEAPSVTGKKNKSKPKKGTSPAATIRHFYIEEPYRKTGIQEDLLNHAVRHAFNASREVQAIKAADSPLALYAREAYKKKGFALEKYTEKVGVFGWKLGERKLERSAWEKQE</sequence>
<reference evidence="4 5" key="1">
    <citation type="journal article" date="2016" name="Mol. Biol. Evol.">
        <title>Comparative Genomics of Early-Diverging Mushroom-Forming Fungi Provides Insights into the Origins of Lignocellulose Decay Capabilities.</title>
        <authorList>
            <person name="Nagy L.G."/>
            <person name="Riley R."/>
            <person name="Tritt A."/>
            <person name="Adam C."/>
            <person name="Daum C."/>
            <person name="Floudas D."/>
            <person name="Sun H."/>
            <person name="Yadav J.S."/>
            <person name="Pangilinan J."/>
            <person name="Larsson K.H."/>
            <person name="Matsuura K."/>
            <person name="Barry K."/>
            <person name="Labutti K."/>
            <person name="Kuo R."/>
            <person name="Ohm R.A."/>
            <person name="Bhattacharya S.S."/>
            <person name="Shirouzu T."/>
            <person name="Yoshinaga Y."/>
            <person name="Martin F.M."/>
            <person name="Grigoriev I.V."/>
            <person name="Hibbett D.S."/>
        </authorList>
    </citation>
    <scope>NUCLEOTIDE SEQUENCE [LARGE SCALE GENOMIC DNA]</scope>
    <source>
        <strain evidence="4 5">CBS 109695</strain>
    </source>
</reference>
<dbReference type="GO" id="GO:0008080">
    <property type="term" value="F:N-acetyltransferase activity"/>
    <property type="evidence" value="ECO:0007669"/>
    <property type="project" value="InterPro"/>
</dbReference>
<proteinExistence type="predicted"/>
<gene>
    <name evidence="4" type="ORF">FIBSPDRAFT_46066</name>
</gene>
<evidence type="ECO:0000256" key="2">
    <source>
        <dbReference type="SAM" id="Phobius"/>
    </source>
</evidence>
<dbReference type="SUPFAM" id="SSF55729">
    <property type="entry name" value="Acyl-CoA N-acyltransferases (Nat)"/>
    <property type="match status" value="1"/>
</dbReference>